<dbReference type="GO" id="GO:0016747">
    <property type="term" value="F:acyltransferase activity, transferring groups other than amino-acyl groups"/>
    <property type="evidence" value="ECO:0007669"/>
    <property type="project" value="InterPro"/>
</dbReference>
<dbReference type="PANTHER" id="PTHR43072">
    <property type="entry name" value="N-ACETYLTRANSFERASE"/>
    <property type="match status" value="1"/>
</dbReference>
<dbReference type="SUPFAM" id="SSF55729">
    <property type="entry name" value="Acyl-CoA N-acyltransferases (Nat)"/>
    <property type="match status" value="1"/>
</dbReference>
<dbReference type="InterPro" id="IPR016181">
    <property type="entry name" value="Acyl_CoA_acyltransferase"/>
</dbReference>
<organism evidence="4 5">
    <name type="scientific">Exiguobacterium indicum</name>
    <dbReference type="NCBI Taxonomy" id="296995"/>
    <lineage>
        <taxon>Bacteria</taxon>
        <taxon>Bacillati</taxon>
        <taxon>Bacillota</taxon>
        <taxon>Bacilli</taxon>
        <taxon>Bacillales</taxon>
        <taxon>Bacillales Family XII. Incertae Sedis</taxon>
        <taxon>Exiguobacterium</taxon>
    </lineage>
</organism>
<dbReference type="AlphaFoldDB" id="A0A0V8GEJ0"/>
<dbReference type="OrthoDB" id="9798006at2"/>
<protein>
    <submittedName>
        <fullName evidence="4">Phosphinothricin acetyltransferase</fullName>
    </submittedName>
</protein>
<sequence length="160" mass="18510">MHIRLMKESDYPEVVRIYEQGIKTENATFRTEAIPYEEWTRHHHAHSRLVAIEDEQLLGWVALSPFSSIPAYAGVAEISLYIAEEARGKGVGTRLMDDVIQASEAAGIWTLQSQVFPENQASLRLHERFDFREVGRRERIGRLGGRWRDTVLLERRSTYL</sequence>
<dbReference type="Gene3D" id="3.40.630.30">
    <property type="match status" value="1"/>
</dbReference>
<feature type="domain" description="N-acetyltransferase" evidence="3">
    <location>
        <begin position="1"/>
        <end position="154"/>
    </location>
</feature>
<dbReference type="Proteomes" id="UP000053797">
    <property type="component" value="Unassembled WGS sequence"/>
</dbReference>
<evidence type="ECO:0000256" key="2">
    <source>
        <dbReference type="ARBA" id="ARBA00023315"/>
    </source>
</evidence>
<dbReference type="PROSITE" id="PS51186">
    <property type="entry name" value="GNAT"/>
    <property type="match status" value="1"/>
</dbReference>
<evidence type="ECO:0000256" key="1">
    <source>
        <dbReference type="ARBA" id="ARBA00022679"/>
    </source>
</evidence>
<comment type="caution">
    <text evidence="4">The sequence shown here is derived from an EMBL/GenBank/DDBJ whole genome shotgun (WGS) entry which is preliminary data.</text>
</comment>
<dbReference type="InterPro" id="IPR000182">
    <property type="entry name" value="GNAT_dom"/>
</dbReference>
<reference evidence="4 5" key="1">
    <citation type="journal article" date="2015" name="Int. J. Syst. Evol. Microbiol.">
        <title>Exiguobacterium enclense sp. nov., isolated from sediment.</title>
        <authorList>
            <person name="Dastager S.G."/>
            <person name="Mawlankar R."/>
            <person name="Sonalkar V.V."/>
            <person name="Thorat M.N."/>
            <person name="Mual P."/>
            <person name="Verma A."/>
            <person name="Krishnamurthi S."/>
            <person name="Tang S.K."/>
            <person name="Li W.J."/>
        </authorList>
    </citation>
    <scope>NUCLEOTIDE SEQUENCE [LARGE SCALE GENOMIC DNA]</scope>
    <source>
        <strain evidence="4 5">NIO-1109</strain>
    </source>
</reference>
<evidence type="ECO:0000259" key="3">
    <source>
        <dbReference type="PROSITE" id="PS51186"/>
    </source>
</evidence>
<dbReference type="EMBL" id="LNQL01000003">
    <property type="protein sequence ID" value="KSU48668.1"/>
    <property type="molecule type" value="Genomic_DNA"/>
</dbReference>
<proteinExistence type="predicted"/>
<keyword evidence="2" id="KW-0012">Acyltransferase</keyword>
<dbReference type="Pfam" id="PF00583">
    <property type="entry name" value="Acetyltransf_1"/>
    <property type="match status" value="1"/>
</dbReference>
<gene>
    <name evidence="4" type="ORF">AS033_10070</name>
</gene>
<accession>A0A0V8GEJ0</accession>
<evidence type="ECO:0000313" key="4">
    <source>
        <dbReference type="EMBL" id="KSU48668.1"/>
    </source>
</evidence>
<dbReference type="CDD" id="cd04301">
    <property type="entry name" value="NAT_SF"/>
    <property type="match status" value="1"/>
</dbReference>
<evidence type="ECO:0000313" key="5">
    <source>
        <dbReference type="Proteomes" id="UP000053797"/>
    </source>
</evidence>
<name>A0A0V8GEJ0_9BACL</name>
<keyword evidence="1 4" id="KW-0808">Transferase</keyword>
<dbReference type="PANTHER" id="PTHR43072:SF23">
    <property type="entry name" value="UPF0039 PROTEIN C11D3.02C"/>
    <property type="match status" value="1"/>
</dbReference>